<organism evidence="3 4">
    <name type="scientific">Diversispora epigaea</name>
    <dbReference type="NCBI Taxonomy" id="1348612"/>
    <lineage>
        <taxon>Eukaryota</taxon>
        <taxon>Fungi</taxon>
        <taxon>Fungi incertae sedis</taxon>
        <taxon>Mucoromycota</taxon>
        <taxon>Glomeromycotina</taxon>
        <taxon>Glomeromycetes</taxon>
        <taxon>Diversisporales</taxon>
        <taxon>Diversisporaceae</taxon>
        <taxon>Diversispora</taxon>
    </lineage>
</organism>
<dbReference type="AlphaFoldDB" id="A0A397J5Z7"/>
<evidence type="ECO:0000313" key="3">
    <source>
        <dbReference type="EMBL" id="RHZ81436.1"/>
    </source>
</evidence>
<reference evidence="3 4" key="1">
    <citation type="submission" date="2018-08" db="EMBL/GenBank/DDBJ databases">
        <title>Genome and evolution of the arbuscular mycorrhizal fungus Diversispora epigaea (formerly Glomus versiforme) and its bacterial endosymbionts.</title>
        <authorList>
            <person name="Sun X."/>
            <person name="Fei Z."/>
            <person name="Harrison M."/>
        </authorList>
    </citation>
    <scope>NUCLEOTIDE SEQUENCE [LARGE SCALE GENOMIC DNA]</scope>
    <source>
        <strain evidence="3 4">IT104</strain>
    </source>
</reference>
<accession>A0A397J5Z7</accession>
<proteinExistence type="predicted"/>
<dbReference type="OrthoDB" id="2439285at2759"/>
<comment type="caution">
    <text evidence="3">The sequence shown here is derived from an EMBL/GenBank/DDBJ whole genome shotgun (WGS) entry which is preliminary data.</text>
</comment>
<feature type="compositionally biased region" description="Basic and acidic residues" evidence="2">
    <location>
        <begin position="43"/>
        <end position="56"/>
    </location>
</feature>
<evidence type="ECO:0000256" key="2">
    <source>
        <dbReference type="SAM" id="MobiDB-lite"/>
    </source>
</evidence>
<feature type="region of interest" description="Disordered" evidence="2">
    <location>
        <begin position="43"/>
        <end position="90"/>
    </location>
</feature>
<feature type="coiled-coil region" evidence="1">
    <location>
        <begin position="8"/>
        <end position="42"/>
    </location>
</feature>
<keyword evidence="4" id="KW-1185">Reference proteome</keyword>
<sequence>MKTTQSAIDSLRELNSKLTSQIVELRKEKDSLIDKNAELLAKESVLKRNEGSKEGGKQIGGREGGGKEGGGGKESRKEEKKRREYKRNNN</sequence>
<dbReference type="Proteomes" id="UP000266861">
    <property type="component" value="Unassembled WGS sequence"/>
</dbReference>
<dbReference type="EMBL" id="PQFF01000112">
    <property type="protein sequence ID" value="RHZ81436.1"/>
    <property type="molecule type" value="Genomic_DNA"/>
</dbReference>
<keyword evidence="1" id="KW-0175">Coiled coil</keyword>
<evidence type="ECO:0000256" key="1">
    <source>
        <dbReference type="SAM" id="Coils"/>
    </source>
</evidence>
<protein>
    <submittedName>
        <fullName evidence="3">Uncharacterized protein</fullName>
    </submittedName>
</protein>
<evidence type="ECO:0000313" key="4">
    <source>
        <dbReference type="Proteomes" id="UP000266861"/>
    </source>
</evidence>
<feature type="compositionally biased region" description="Basic and acidic residues" evidence="2">
    <location>
        <begin position="64"/>
        <end position="82"/>
    </location>
</feature>
<gene>
    <name evidence="3" type="ORF">Glove_120g199</name>
</gene>
<name>A0A397J5Z7_9GLOM</name>